<feature type="compositionally biased region" description="Basic and acidic residues" evidence="1">
    <location>
        <begin position="57"/>
        <end position="80"/>
    </location>
</feature>
<dbReference type="EMBL" id="LT158599">
    <property type="protein sequence ID" value="CVK34061.1"/>
    <property type="molecule type" value="Genomic_DNA"/>
</dbReference>
<organism evidence="2 3">
    <name type="scientific">Methanoculleus bourgensis</name>
    <dbReference type="NCBI Taxonomy" id="83986"/>
    <lineage>
        <taxon>Archaea</taxon>
        <taxon>Methanobacteriati</taxon>
        <taxon>Methanobacteriota</taxon>
        <taxon>Stenosarchaea group</taxon>
        <taxon>Methanomicrobia</taxon>
        <taxon>Methanomicrobiales</taxon>
        <taxon>Methanomicrobiaceae</taxon>
        <taxon>Methanoculleus</taxon>
    </lineage>
</organism>
<evidence type="ECO:0000313" key="2">
    <source>
        <dbReference type="EMBL" id="CVK34061.1"/>
    </source>
</evidence>
<dbReference type="KEGG" id="mema:MMAB1_2848"/>
<dbReference type="AntiFam" id="ANF00095">
    <property type="entry name" value="Shadow ORF (opposite ABC transporters)"/>
</dbReference>
<sequence length="310" mass="33891">MQSLLKEGCCKPVPDVGRCPDNRPVPVPLDRDDLGVLELRQPLPGLDDDPDGIAVRGCERPGDLPERSLRDEFSLRKEPDGSADLPDLGEDVGGDEDRLSFAGEVLDEFPVLPDSLGVEVCRRLVKEEYFRIVDQRLGEPEPLLHPAGVLAGLLGDAVEVDQVEEFGDPRLSLLCIHPVEPGKVVQVLLGGQVPVEPDVFREVADDLLHGERVFGDLDPVDEAAAVGGLDHAGEHQDRRALSRSVRAEEAEDLAFPDCEVQAVDGRLPVVDFREVLGLYHIILRPGQVLVALTVNYDTLLLTFSVSRVYT</sequence>
<evidence type="ECO:0000256" key="1">
    <source>
        <dbReference type="SAM" id="MobiDB-lite"/>
    </source>
</evidence>
<name>A0A0X3BPT0_9EURY</name>
<reference evidence="2 3" key="1">
    <citation type="submission" date="2016-01" db="EMBL/GenBank/DDBJ databases">
        <authorList>
            <person name="Manzoor S."/>
        </authorList>
    </citation>
    <scope>NUCLEOTIDE SEQUENCE [LARGE SCALE GENOMIC DNA]</scope>
    <source>
        <strain evidence="2">Methanoculleus sp MAB1</strain>
    </source>
</reference>
<evidence type="ECO:0000313" key="3">
    <source>
        <dbReference type="Proteomes" id="UP000069850"/>
    </source>
</evidence>
<accession>A0A0X3BPT0</accession>
<gene>
    <name evidence="2" type="ORF">MMAB1_2848</name>
</gene>
<proteinExistence type="predicted"/>
<dbReference type="AntiFam" id="ANF00142">
    <property type="entry name" value="Shadow ORF (opposite yadG)"/>
</dbReference>
<dbReference type="Proteomes" id="UP000069850">
    <property type="component" value="Chromosome 1"/>
</dbReference>
<dbReference type="AlphaFoldDB" id="A0A0X3BPT0"/>
<feature type="region of interest" description="Disordered" evidence="1">
    <location>
        <begin position="41"/>
        <end position="92"/>
    </location>
</feature>
<protein>
    <submittedName>
        <fullName evidence="2">Uncharacterized protein</fullName>
    </submittedName>
</protein>